<name>A0A1V8SDT0_9PEZI</name>
<dbReference type="InParanoid" id="A0A1V8SDT0"/>
<feature type="region of interest" description="Disordered" evidence="1">
    <location>
        <begin position="84"/>
        <end position="178"/>
    </location>
</feature>
<gene>
    <name evidence="2" type="ORF">B0A48_16894</name>
</gene>
<dbReference type="STRING" id="1507870.A0A1V8SDT0"/>
<keyword evidence="3" id="KW-1185">Reference proteome</keyword>
<organism evidence="2 3">
    <name type="scientific">Cryoendolithus antarcticus</name>
    <dbReference type="NCBI Taxonomy" id="1507870"/>
    <lineage>
        <taxon>Eukaryota</taxon>
        <taxon>Fungi</taxon>
        <taxon>Dikarya</taxon>
        <taxon>Ascomycota</taxon>
        <taxon>Pezizomycotina</taxon>
        <taxon>Dothideomycetes</taxon>
        <taxon>Dothideomycetidae</taxon>
        <taxon>Cladosporiales</taxon>
        <taxon>Cladosporiaceae</taxon>
        <taxon>Cryoendolithus</taxon>
    </lineage>
</organism>
<dbReference type="EMBL" id="NAJO01000058">
    <property type="protein sequence ID" value="OQN97090.1"/>
    <property type="molecule type" value="Genomic_DNA"/>
</dbReference>
<evidence type="ECO:0000313" key="2">
    <source>
        <dbReference type="EMBL" id="OQN97090.1"/>
    </source>
</evidence>
<comment type="caution">
    <text evidence="2">The sequence shown here is derived from an EMBL/GenBank/DDBJ whole genome shotgun (WGS) entry which is preliminary data.</text>
</comment>
<feature type="region of interest" description="Disordered" evidence="1">
    <location>
        <begin position="1"/>
        <end position="72"/>
    </location>
</feature>
<proteinExistence type="predicted"/>
<evidence type="ECO:0000313" key="3">
    <source>
        <dbReference type="Proteomes" id="UP000192596"/>
    </source>
</evidence>
<feature type="compositionally biased region" description="Basic and acidic residues" evidence="1">
    <location>
        <begin position="12"/>
        <end position="31"/>
    </location>
</feature>
<dbReference type="Proteomes" id="UP000192596">
    <property type="component" value="Unassembled WGS sequence"/>
</dbReference>
<protein>
    <recommendedName>
        <fullName evidence="4">Glycine zipper 2TM domain-containing protein</fullName>
    </recommendedName>
</protein>
<dbReference type="AlphaFoldDB" id="A0A1V8SDT0"/>
<evidence type="ECO:0000256" key="1">
    <source>
        <dbReference type="SAM" id="MobiDB-lite"/>
    </source>
</evidence>
<dbReference type="PANTHER" id="PTHR37014">
    <property type="entry name" value="EXPRESSION LETHALITY PROTEIN HEL10, PUTATIVE (AFU_ORTHOLOGUE AFUA_1G06580)-RELATED"/>
    <property type="match status" value="1"/>
</dbReference>
<feature type="compositionally biased region" description="Basic residues" evidence="1">
    <location>
        <begin position="1"/>
        <end position="11"/>
    </location>
</feature>
<feature type="region of interest" description="Disordered" evidence="1">
    <location>
        <begin position="219"/>
        <end position="274"/>
    </location>
</feature>
<sequence length="274" mass="30717">MSSYHPRRHRSTSYDRTSHRGTPKEPRRDSYMRSYSPGGTEYPSFPPPPRSETQREASPTGTAASHGASHYALAPYDEEKAYAEYTRVYGPEEPYRPPPPHSEASTQYAPRRLRSPSPLSDDLTAYSGPRRRQYVDYDDDRTVSTRYSPPPSSYASRRTRRRSLHSPSPPKEAENAITSSLIGGASGAYLGNRLIGRGALGTLGGAVVGALGVKAIDLLDEKRKGKHAESPRRRRTDDVRGSEYGYESSDRGTSRYSERPRYGRRRSYSVDTHR</sequence>
<reference evidence="3" key="1">
    <citation type="submission" date="2017-03" db="EMBL/GenBank/DDBJ databases">
        <title>Genomes of endolithic fungi from Antarctica.</title>
        <authorList>
            <person name="Coleine C."/>
            <person name="Masonjones S."/>
            <person name="Stajich J.E."/>
        </authorList>
    </citation>
    <scope>NUCLEOTIDE SEQUENCE [LARGE SCALE GENOMIC DNA]</scope>
    <source>
        <strain evidence="3">CCFEE 5527</strain>
    </source>
</reference>
<evidence type="ECO:0008006" key="4">
    <source>
        <dbReference type="Google" id="ProtNLM"/>
    </source>
</evidence>
<feature type="compositionally biased region" description="Basic and acidic residues" evidence="1">
    <location>
        <begin position="219"/>
        <end position="241"/>
    </location>
</feature>
<dbReference type="PANTHER" id="PTHR37014:SF9">
    <property type="entry name" value="CONSERVED HISTIDINE-RICH PROTEIN (AFU_ORTHOLOGUE AFUA_1G11910)"/>
    <property type="match status" value="1"/>
</dbReference>
<dbReference type="OrthoDB" id="3934965at2759"/>
<feature type="compositionally biased region" description="Basic and acidic residues" evidence="1">
    <location>
        <begin position="248"/>
        <end position="261"/>
    </location>
</feature>
<accession>A0A1V8SDT0</accession>